<keyword evidence="4 7" id="KW-0812">Transmembrane</keyword>
<dbReference type="STRING" id="1122173.GCA_000482505_01516"/>
<dbReference type="InterPro" id="IPR035906">
    <property type="entry name" value="MetI-like_sf"/>
</dbReference>
<dbReference type="CDD" id="cd06261">
    <property type="entry name" value="TM_PBP2"/>
    <property type="match status" value="1"/>
</dbReference>
<reference evidence="9 10" key="1">
    <citation type="submission" date="2019-07" db="EMBL/GenBank/DDBJ databases">
        <title>Complete Genome Sequence of Leptotrichia trevisanii Strain JMUB3935.</title>
        <authorList>
            <person name="Watanabe S."/>
            <person name="Cui L."/>
        </authorList>
    </citation>
    <scope>NUCLEOTIDE SEQUENCE [LARGE SCALE GENOMIC DNA]</scope>
    <source>
        <strain evidence="9 10">JMUB3935</strain>
    </source>
</reference>
<evidence type="ECO:0000259" key="8">
    <source>
        <dbReference type="PROSITE" id="PS50928"/>
    </source>
</evidence>
<dbReference type="GO" id="GO:0055085">
    <property type="term" value="P:transmembrane transport"/>
    <property type="evidence" value="ECO:0007669"/>
    <property type="project" value="InterPro"/>
</dbReference>
<feature type="transmembrane region" description="Helical" evidence="7">
    <location>
        <begin position="244"/>
        <end position="265"/>
    </location>
</feature>
<evidence type="ECO:0000313" key="9">
    <source>
        <dbReference type="EMBL" id="BBM53558.1"/>
    </source>
</evidence>
<dbReference type="Proteomes" id="UP000321378">
    <property type="component" value="Chromosome"/>
</dbReference>
<evidence type="ECO:0000256" key="1">
    <source>
        <dbReference type="ARBA" id="ARBA00004651"/>
    </source>
</evidence>
<evidence type="ECO:0000256" key="3">
    <source>
        <dbReference type="ARBA" id="ARBA00022475"/>
    </source>
</evidence>
<comment type="subcellular location">
    <subcellularLocation>
        <location evidence="1 7">Cell membrane</location>
        <topology evidence="1 7">Multi-pass membrane protein</topology>
    </subcellularLocation>
</comment>
<feature type="transmembrane region" description="Helical" evidence="7">
    <location>
        <begin position="18"/>
        <end position="36"/>
    </location>
</feature>
<keyword evidence="6 7" id="KW-0472">Membrane</keyword>
<evidence type="ECO:0000256" key="2">
    <source>
        <dbReference type="ARBA" id="ARBA00022448"/>
    </source>
</evidence>
<dbReference type="InterPro" id="IPR000515">
    <property type="entry name" value="MetI-like"/>
</dbReference>
<feature type="transmembrane region" description="Helical" evidence="7">
    <location>
        <begin position="74"/>
        <end position="104"/>
    </location>
</feature>
<keyword evidence="3" id="KW-1003">Cell membrane</keyword>
<gene>
    <name evidence="9" type="ORF">JMUB3935_2563</name>
</gene>
<accession>A0A510KP98</accession>
<dbReference type="PANTHER" id="PTHR30043:SF1">
    <property type="entry name" value="ABC TRANSPORT SYSTEM PERMEASE PROTEIN P69"/>
    <property type="match status" value="1"/>
</dbReference>
<dbReference type="GO" id="GO:0005886">
    <property type="term" value="C:plasma membrane"/>
    <property type="evidence" value="ECO:0007669"/>
    <property type="project" value="UniProtKB-SubCell"/>
</dbReference>
<feature type="domain" description="ABC transmembrane type-1" evidence="8">
    <location>
        <begin position="78"/>
        <end position="262"/>
    </location>
</feature>
<evidence type="ECO:0000256" key="7">
    <source>
        <dbReference type="RuleBase" id="RU363032"/>
    </source>
</evidence>
<evidence type="ECO:0000256" key="4">
    <source>
        <dbReference type="ARBA" id="ARBA00022692"/>
    </source>
</evidence>
<dbReference type="PROSITE" id="PS50928">
    <property type="entry name" value="ABC_TM1"/>
    <property type="match status" value="1"/>
</dbReference>
<comment type="similarity">
    <text evidence="7">Belongs to the binding-protein-dependent transport system permease family.</text>
</comment>
<dbReference type="PANTHER" id="PTHR30043">
    <property type="entry name" value="PHOSPHONATES TRANSPORT SYSTEM PERMEASE PROTEIN"/>
    <property type="match status" value="1"/>
</dbReference>
<evidence type="ECO:0000313" key="10">
    <source>
        <dbReference type="Proteomes" id="UP000321378"/>
    </source>
</evidence>
<keyword evidence="5 7" id="KW-1133">Transmembrane helix</keyword>
<dbReference type="SUPFAM" id="SSF161098">
    <property type="entry name" value="MetI-like"/>
    <property type="match status" value="1"/>
</dbReference>
<dbReference type="Gene3D" id="1.10.3720.10">
    <property type="entry name" value="MetI-like"/>
    <property type="match status" value="1"/>
</dbReference>
<organism evidence="9 10">
    <name type="scientific">Leptotrichia trevisanii</name>
    <dbReference type="NCBI Taxonomy" id="109328"/>
    <lineage>
        <taxon>Bacteria</taxon>
        <taxon>Fusobacteriati</taxon>
        <taxon>Fusobacteriota</taxon>
        <taxon>Fusobacteriia</taxon>
        <taxon>Fusobacteriales</taxon>
        <taxon>Leptotrichiaceae</taxon>
        <taxon>Leptotrichia</taxon>
    </lineage>
</organism>
<dbReference type="AlphaFoldDB" id="A0A510KP98"/>
<evidence type="ECO:0000256" key="6">
    <source>
        <dbReference type="ARBA" id="ARBA00023136"/>
    </source>
</evidence>
<dbReference type="EMBL" id="AP019840">
    <property type="protein sequence ID" value="BBM53558.1"/>
    <property type="molecule type" value="Genomic_DNA"/>
</dbReference>
<feature type="transmembrane region" description="Helical" evidence="7">
    <location>
        <begin position="184"/>
        <end position="206"/>
    </location>
</feature>
<proteinExistence type="inferred from homology"/>
<feature type="transmembrane region" description="Helical" evidence="7">
    <location>
        <begin position="212"/>
        <end position="232"/>
    </location>
</feature>
<keyword evidence="2 7" id="KW-0813">Transport</keyword>
<sequence>MNFLLEKIRIKKLTKSKIYLYITLSLLSIITIYTLVTMDFGGVNITKATGHFFKDLGTMFFSPKLSERNTFNQILFSLAVTIALAALTTIIGSFIALFLSFFAAQNLSNRYISRTIKLGISFIRAIPTILWVMVFSVVANVGVEAAIIGMTFHSVAYLVKAYSESIEEIDNGIIEALRATGASFWKIIFQAVLPSTITSLLSWTFIRFEINFTNAVLVGAAAGAGGIGYDMFMSGSMYFDIREIGVFVYLIFGVAIILELISYLLKRKYLKN</sequence>
<protein>
    <submittedName>
        <fullName evidence="9">Binding-protein-dependent transport system innermembrane protein</fullName>
    </submittedName>
</protein>
<name>A0A510KP98_9FUSO</name>
<evidence type="ECO:0000256" key="5">
    <source>
        <dbReference type="ARBA" id="ARBA00022989"/>
    </source>
</evidence>
<feature type="transmembrane region" description="Helical" evidence="7">
    <location>
        <begin position="116"/>
        <end position="139"/>
    </location>
</feature>
<dbReference type="Pfam" id="PF00528">
    <property type="entry name" value="BPD_transp_1"/>
    <property type="match status" value="1"/>
</dbReference>